<reference evidence="3 4" key="1">
    <citation type="submission" date="2007-10" db="EMBL/GenBank/DDBJ databases">
        <title>Complete sequence of Caldivirga maquilingensis IC-167.</title>
        <authorList>
            <consortium name="US DOE Joint Genome Institute"/>
            <person name="Copeland A."/>
            <person name="Lucas S."/>
            <person name="Lapidus A."/>
            <person name="Barry K."/>
            <person name="Glavina del Rio T."/>
            <person name="Dalin E."/>
            <person name="Tice H."/>
            <person name="Pitluck S."/>
            <person name="Saunders E."/>
            <person name="Brettin T."/>
            <person name="Bruce D."/>
            <person name="Detter J.C."/>
            <person name="Han C."/>
            <person name="Schmutz J."/>
            <person name="Larimer F."/>
            <person name="Land M."/>
            <person name="Hauser L."/>
            <person name="Kyrpides N."/>
            <person name="Ivanova N."/>
            <person name="Biddle J.F."/>
            <person name="Zhang Z."/>
            <person name="Fitz-Gibbon S.T."/>
            <person name="Lowe T.M."/>
            <person name="Saltikov C."/>
            <person name="House C.H."/>
            <person name="Richardson P."/>
        </authorList>
    </citation>
    <scope>NUCLEOTIDE SEQUENCE [LARGE SCALE GENOMIC DNA]</scope>
    <source>
        <strain evidence="4">ATCC 700844 / DSM 13496 / JCM 10307 / IC-167</strain>
    </source>
</reference>
<gene>
    <name evidence="3" type="ordered locus">Cmaq_1419</name>
</gene>
<dbReference type="OrthoDB" id="4907at2157"/>
<dbReference type="KEGG" id="cma:Cmaq_1419"/>
<dbReference type="Pfam" id="PF01370">
    <property type="entry name" value="Epimerase"/>
    <property type="match status" value="1"/>
</dbReference>
<dbReference type="Proteomes" id="UP000001137">
    <property type="component" value="Chromosome"/>
</dbReference>
<keyword evidence="4" id="KW-1185">Reference proteome</keyword>
<evidence type="ECO:0000259" key="2">
    <source>
        <dbReference type="Pfam" id="PF01370"/>
    </source>
</evidence>
<evidence type="ECO:0000313" key="4">
    <source>
        <dbReference type="Proteomes" id="UP000001137"/>
    </source>
</evidence>
<sequence length="389" mass="44699">MRILILGVDGYLGWALALRLIRRGHEVIGVDNFYTRRAVEEVGSWSALPILSMEDRVKAVEEVYGSRLVFHEADVTDYDAVRHIIERHRPDAIVHFAEQRSAPYSMIDVNHASYTMVNNLKSTLNVIYSIREVNGRIHLLKMGTLGEFGYPAFKLPEDAFVDAVINGVKDRVLVPRWGGSWYHWSKVFDSYMLVYANKLWGLTITDFHQGPVYGTRTSDIVSDELFTRFDFDDVWGTVFNRFCAEAVIGHELTVYGTGLQRKGFTSLEDTTEALTLLLENPPSDGEYRTVYHYREVLTLNTIADLVKEASREVLGYEPQVVHLPNPRVEPEDDLNYEPERRVLPRLGMYGLRRNMRDEVKGILRDLARYRGRIEAKASVLKPRVKWRGS</sequence>
<proteinExistence type="inferred from homology"/>
<dbReference type="HOGENOM" id="CLU_040971_1_0_2"/>
<accession>A8M925</accession>
<feature type="domain" description="NAD-dependent epimerase/dehydratase" evidence="2">
    <location>
        <begin position="3"/>
        <end position="287"/>
    </location>
</feature>
<dbReference type="EMBL" id="CP000852">
    <property type="protein sequence ID" value="ABW02244.1"/>
    <property type="molecule type" value="Genomic_DNA"/>
</dbReference>
<dbReference type="SUPFAM" id="SSF51735">
    <property type="entry name" value="NAD(P)-binding Rossmann-fold domains"/>
    <property type="match status" value="1"/>
</dbReference>
<evidence type="ECO:0000256" key="1">
    <source>
        <dbReference type="ARBA" id="ARBA00007637"/>
    </source>
</evidence>
<dbReference type="InterPro" id="IPR053578">
    <property type="entry name" value="UDP-sulfoquinovose_synthase"/>
</dbReference>
<dbReference type="Gene3D" id="3.90.25.10">
    <property type="entry name" value="UDP-galactose 4-epimerase, domain 1"/>
    <property type="match status" value="1"/>
</dbReference>
<comment type="similarity">
    <text evidence="1">Belongs to the NAD(P)-dependent epimerase/dehydratase family.</text>
</comment>
<dbReference type="NCBIfam" id="NF041015">
    <property type="entry name" value="UDPsulfquin_syn"/>
    <property type="match status" value="1"/>
</dbReference>
<dbReference type="Gene3D" id="3.40.50.720">
    <property type="entry name" value="NAD(P)-binding Rossmann-like Domain"/>
    <property type="match status" value="1"/>
</dbReference>
<name>A8M925_CALMQ</name>
<dbReference type="InterPro" id="IPR036291">
    <property type="entry name" value="NAD(P)-bd_dom_sf"/>
</dbReference>
<dbReference type="InterPro" id="IPR001509">
    <property type="entry name" value="Epimerase_deHydtase"/>
</dbReference>
<dbReference type="PANTHER" id="PTHR43000">
    <property type="entry name" value="DTDP-D-GLUCOSE 4,6-DEHYDRATASE-RELATED"/>
    <property type="match status" value="1"/>
</dbReference>
<dbReference type="RefSeq" id="WP_012186463.1">
    <property type="nucleotide sequence ID" value="NC_009954.1"/>
</dbReference>
<dbReference type="eggNOG" id="arCOG04762">
    <property type="taxonomic scope" value="Archaea"/>
</dbReference>
<evidence type="ECO:0000313" key="3">
    <source>
        <dbReference type="EMBL" id="ABW02244.1"/>
    </source>
</evidence>
<organism evidence="3 4">
    <name type="scientific">Caldivirga maquilingensis (strain ATCC 700844 / DSM 13496 / JCM 10307 / IC-167)</name>
    <dbReference type="NCBI Taxonomy" id="397948"/>
    <lineage>
        <taxon>Archaea</taxon>
        <taxon>Thermoproteota</taxon>
        <taxon>Thermoprotei</taxon>
        <taxon>Thermoproteales</taxon>
        <taxon>Thermoproteaceae</taxon>
        <taxon>Caldivirga</taxon>
    </lineage>
</organism>
<dbReference type="STRING" id="397948.Cmaq_1419"/>
<dbReference type="AlphaFoldDB" id="A8M925"/>
<dbReference type="GeneID" id="5709305"/>
<protein>
    <submittedName>
        <fullName evidence="3">NAD-dependent epimerase/dehydratase</fullName>
    </submittedName>
</protein>